<keyword evidence="16" id="KW-0539">Nucleus</keyword>
<comment type="catalytic activity">
    <reaction evidence="19">
        <text>D-glyceraldehyde 3-phosphate + phosphate + NAD(+) = (2R)-3-phospho-glyceroyl phosphate + NADH + H(+)</text>
        <dbReference type="Rhea" id="RHEA:10300"/>
        <dbReference type="ChEBI" id="CHEBI:15378"/>
        <dbReference type="ChEBI" id="CHEBI:43474"/>
        <dbReference type="ChEBI" id="CHEBI:57540"/>
        <dbReference type="ChEBI" id="CHEBI:57604"/>
        <dbReference type="ChEBI" id="CHEBI:57945"/>
        <dbReference type="ChEBI" id="CHEBI:59776"/>
        <dbReference type="EC" id="1.2.1.12"/>
    </reaction>
</comment>
<evidence type="ECO:0000256" key="7">
    <source>
        <dbReference type="ARBA" id="ARBA00022490"/>
    </source>
</evidence>
<evidence type="ECO:0000256" key="12">
    <source>
        <dbReference type="ARBA" id="ARBA00023002"/>
    </source>
</evidence>
<dbReference type="InterPro" id="IPR036291">
    <property type="entry name" value="NAD(P)-bd_dom_sf"/>
</dbReference>
<dbReference type="Pfam" id="PF02800">
    <property type="entry name" value="Gp_dh_C"/>
    <property type="match status" value="1"/>
</dbReference>
<keyword evidence="9" id="KW-0053">Apoptosis</keyword>
<keyword evidence="11" id="KW-0810">Translation regulation</keyword>
<evidence type="ECO:0000256" key="11">
    <source>
        <dbReference type="ARBA" id="ARBA00022845"/>
    </source>
</evidence>
<evidence type="ECO:0000256" key="18">
    <source>
        <dbReference type="ARBA" id="ARBA00046997"/>
    </source>
</evidence>
<dbReference type="Gene3D" id="3.30.360.10">
    <property type="entry name" value="Dihydrodipicolinate Reductase, domain 2"/>
    <property type="match status" value="1"/>
</dbReference>
<accession>G3HWN9</accession>
<comment type="subcellular location">
    <subcellularLocation>
        <location evidence="2">Cytoplasm</location>
        <location evidence="2">Cytoskeleton</location>
    </subcellularLocation>
    <subcellularLocation>
        <location evidence="3">Cytoplasm</location>
        <location evidence="3">Cytosol</location>
    </subcellularLocation>
    <subcellularLocation>
        <location evidence="1">Nucleus</location>
    </subcellularLocation>
</comment>
<dbReference type="STRING" id="10029.G3HWN9"/>
<sequence>MTLTHGKFHSRVKAEKRKLVINRKVIIIFQEQAIILASAGTAKVVGKVIPDLNRKLTDKACVPTCNVSVMDLICHLEKTAKYDGMKKMVKQASQEPLKGILGYTEDQVVSHDFNSGIQHSAFDDGDGMTLNDNFVKLNSWYDDEYGFRNRVVYLMAYMASKK</sequence>
<organism evidence="22 23">
    <name type="scientific">Cricetulus griseus</name>
    <name type="common">Chinese hamster</name>
    <name type="synonym">Cricetulus barabensis griseus</name>
    <dbReference type="NCBI Taxonomy" id="10029"/>
    <lineage>
        <taxon>Eukaryota</taxon>
        <taxon>Metazoa</taxon>
        <taxon>Chordata</taxon>
        <taxon>Craniata</taxon>
        <taxon>Vertebrata</taxon>
        <taxon>Euteleostomi</taxon>
        <taxon>Mammalia</taxon>
        <taxon>Eutheria</taxon>
        <taxon>Euarchontoglires</taxon>
        <taxon>Glires</taxon>
        <taxon>Rodentia</taxon>
        <taxon>Myomorpha</taxon>
        <taxon>Muroidea</taxon>
        <taxon>Cricetidae</taxon>
        <taxon>Cricetinae</taxon>
        <taxon>Cricetulus</taxon>
    </lineage>
</organism>
<evidence type="ECO:0000256" key="5">
    <source>
        <dbReference type="ARBA" id="ARBA00007406"/>
    </source>
</evidence>
<evidence type="ECO:0000256" key="20">
    <source>
        <dbReference type="ARBA" id="ARBA00048005"/>
    </source>
</evidence>
<evidence type="ECO:0000256" key="6">
    <source>
        <dbReference type="ARBA" id="ARBA00013119"/>
    </source>
</evidence>
<comment type="similarity">
    <text evidence="5">Belongs to the glyceraldehyde-3-phosphate dehydrogenase family.</text>
</comment>
<evidence type="ECO:0000256" key="16">
    <source>
        <dbReference type="ARBA" id="ARBA00023242"/>
    </source>
</evidence>
<keyword evidence="12" id="KW-0560">Oxidoreductase</keyword>
<dbReference type="InterPro" id="IPR020829">
    <property type="entry name" value="GlycerAld_3-P_DH_cat"/>
</dbReference>
<comment type="pathway">
    <text evidence="4">Carbohydrate degradation; glycolysis; pyruvate from D-glyceraldehyde 3-phosphate: step 1/5.</text>
</comment>
<dbReference type="Gene3D" id="3.40.50.720">
    <property type="entry name" value="NAD(P)-binding Rossmann-like Domain"/>
    <property type="match status" value="1"/>
</dbReference>
<evidence type="ECO:0000313" key="22">
    <source>
        <dbReference type="EMBL" id="EGV93099.1"/>
    </source>
</evidence>
<dbReference type="EMBL" id="JH000836">
    <property type="protein sequence ID" value="EGV93099.1"/>
    <property type="molecule type" value="Genomic_DNA"/>
</dbReference>
<dbReference type="AlphaFoldDB" id="G3HWN9"/>
<evidence type="ECO:0000256" key="9">
    <source>
        <dbReference type="ARBA" id="ARBA00022703"/>
    </source>
</evidence>
<evidence type="ECO:0000256" key="13">
    <source>
        <dbReference type="ARBA" id="ARBA00023027"/>
    </source>
</evidence>
<dbReference type="EC" id="1.2.1.12" evidence="6"/>
<evidence type="ECO:0000256" key="3">
    <source>
        <dbReference type="ARBA" id="ARBA00004514"/>
    </source>
</evidence>
<keyword evidence="8" id="KW-0808">Transferase</keyword>
<dbReference type="PANTHER" id="PTHR10836">
    <property type="entry name" value="GLYCERALDEHYDE 3-PHOSPHATE DEHYDROGENASE"/>
    <property type="match status" value="1"/>
</dbReference>
<dbReference type="GO" id="GO:0005829">
    <property type="term" value="C:cytosol"/>
    <property type="evidence" value="ECO:0007669"/>
    <property type="project" value="UniProtKB-SubCell"/>
</dbReference>
<dbReference type="GO" id="GO:0005634">
    <property type="term" value="C:nucleus"/>
    <property type="evidence" value="ECO:0007669"/>
    <property type="project" value="UniProtKB-SubCell"/>
</dbReference>
<dbReference type="GO" id="GO:0006417">
    <property type="term" value="P:regulation of translation"/>
    <property type="evidence" value="ECO:0007669"/>
    <property type="project" value="UniProtKB-KW"/>
</dbReference>
<evidence type="ECO:0000256" key="17">
    <source>
        <dbReference type="ARBA" id="ARBA00031890"/>
    </source>
</evidence>
<keyword evidence="7" id="KW-0963">Cytoplasm</keyword>
<dbReference type="GO" id="GO:0005856">
    <property type="term" value="C:cytoskeleton"/>
    <property type="evidence" value="ECO:0007669"/>
    <property type="project" value="UniProtKB-SubCell"/>
</dbReference>
<protein>
    <recommendedName>
        <fullName evidence="6">glyceraldehyde-3-phosphate dehydrogenase (phosphorylating)</fullName>
        <ecNumber evidence="6">1.2.1.12</ecNumber>
    </recommendedName>
    <alternativeName>
        <fullName evidence="17">Peptidyl-cysteine S-nitrosylase GAPDH</fullName>
    </alternativeName>
</protein>
<evidence type="ECO:0000256" key="14">
    <source>
        <dbReference type="ARBA" id="ARBA00023152"/>
    </source>
</evidence>
<dbReference type="PANTHER" id="PTHR10836:SF111">
    <property type="entry name" value="GLYCERALDEHYDE-3-PHOSPHATE DEHYDROGENASE"/>
    <property type="match status" value="1"/>
</dbReference>
<keyword evidence="14" id="KW-0324">Glycolysis</keyword>
<dbReference type="SUPFAM" id="SSF55347">
    <property type="entry name" value="Glyceraldehyde-3-phosphate dehydrogenase-like, C-terminal domain"/>
    <property type="match status" value="1"/>
</dbReference>
<reference evidence="23" key="1">
    <citation type="journal article" date="2011" name="Nat. Biotechnol.">
        <title>The genomic sequence of the Chinese hamster ovary (CHO)-K1 cell line.</title>
        <authorList>
            <person name="Xu X."/>
            <person name="Nagarajan H."/>
            <person name="Lewis N.E."/>
            <person name="Pan S."/>
            <person name="Cai Z."/>
            <person name="Liu X."/>
            <person name="Chen W."/>
            <person name="Xie M."/>
            <person name="Wang W."/>
            <person name="Hammond S."/>
            <person name="Andersen M.R."/>
            <person name="Neff N."/>
            <person name="Passarelli B."/>
            <person name="Koh W."/>
            <person name="Fan H.C."/>
            <person name="Wang J."/>
            <person name="Gui Y."/>
            <person name="Lee K.H."/>
            <person name="Betenbaugh M.J."/>
            <person name="Quake S.R."/>
            <person name="Famili I."/>
            <person name="Palsson B.O."/>
            <person name="Wang J."/>
        </authorList>
    </citation>
    <scope>NUCLEOTIDE SEQUENCE [LARGE SCALE GENOMIC DNA]</scope>
    <source>
        <strain evidence="23">CHO K1 cell line</strain>
    </source>
</reference>
<comment type="subunit">
    <text evidence="18">Homotetramer. Interacts with TPPP; the interaction is direct. Interacts (when S-nitrosylated) with SIAH1; leading to nuclear translocation. Interacts with RILPL1/GOSPEL, leading to prevent the interaction between GAPDH and SIAH1 and prevent nuclear translocation. Interacts with CHP1; the interaction increases the binding of CHP1 with microtubules. Associates with microtubules. Interacts with EIF1AD, USP25, PRKCI and WARS1. Interacts with phosphorylated RPL13A; inhibited by oxidatively-modified low-densitity lipoprotein (LDL(ox)). Component of the GAIT complex. Interacts with FKBP6; leading to inhibit GAPDH catalytic activity. Interacts with TRAF2, promoting TRAF2 ubiquitination. Interacts with TRAF3, promoting TRAF3 ubiquitination.</text>
</comment>
<dbReference type="SUPFAM" id="SSF51735">
    <property type="entry name" value="NAD(P)-binding Rossmann-fold domains"/>
    <property type="match status" value="1"/>
</dbReference>
<proteinExistence type="inferred from homology"/>
<keyword evidence="13" id="KW-0520">NAD</keyword>
<comment type="catalytic activity">
    <reaction evidence="20">
        <text>S-nitroso-L-cysteinyl-[GAPDH] + L-cysteinyl-[protein] = L-cysteinyl-[GAPDH] + S-nitroso-L-cysteinyl-[protein]</text>
        <dbReference type="Rhea" id="RHEA:66684"/>
        <dbReference type="Rhea" id="RHEA-COMP:10131"/>
        <dbReference type="Rhea" id="RHEA-COMP:17089"/>
        <dbReference type="Rhea" id="RHEA-COMP:17090"/>
        <dbReference type="Rhea" id="RHEA-COMP:17091"/>
        <dbReference type="ChEBI" id="CHEBI:29950"/>
        <dbReference type="ChEBI" id="CHEBI:149494"/>
    </reaction>
    <physiologicalReaction direction="left-to-right" evidence="20">
        <dbReference type="Rhea" id="RHEA:66685"/>
    </physiologicalReaction>
</comment>
<evidence type="ECO:0000256" key="15">
    <source>
        <dbReference type="ARBA" id="ARBA00023212"/>
    </source>
</evidence>
<dbReference type="InterPro" id="IPR020831">
    <property type="entry name" value="GlycerAld/Erythrose_P_DH"/>
</dbReference>
<evidence type="ECO:0000256" key="2">
    <source>
        <dbReference type="ARBA" id="ARBA00004245"/>
    </source>
</evidence>
<evidence type="ECO:0000313" key="23">
    <source>
        <dbReference type="Proteomes" id="UP000001075"/>
    </source>
</evidence>
<name>G3HWN9_CRIGR</name>
<dbReference type="InParanoid" id="G3HWN9"/>
<keyword evidence="10" id="KW-0702">S-nitrosylation</keyword>
<evidence type="ECO:0000259" key="21">
    <source>
        <dbReference type="Pfam" id="PF02800"/>
    </source>
</evidence>
<feature type="domain" description="Glyceraldehyde 3-phosphate dehydrogenase catalytic" evidence="21">
    <location>
        <begin position="32"/>
        <end position="141"/>
    </location>
</feature>
<dbReference type="GO" id="GO:0016740">
    <property type="term" value="F:transferase activity"/>
    <property type="evidence" value="ECO:0007669"/>
    <property type="project" value="UniProtKB-KW"/>
</dbReference>
<dbReference type="GO" id="GO:0006096">
    <property type="term" value="P:glycolytic process"/>
    <property type="evidence" value="ECO:0007669"/>
    <property type="project" value="UniProtKB-KW"/>
</dbReference>
<dbReference type="GO" id="GO:0004365">
    <property type="term" value="F:glyceraldehyde-3-phosphate dehydrogenase (NAD+) (phosphorylating) activity"/>
    <property type="evidence" value="ECO:0007669"/>
    <property type="project" value="UniProtKB-EC"/>
</dbReference>
<dbReference type="GO" id="GO:0006915">
    <property type="term" value="P:apoptotic process"/>
    <property type="evidence" value="ECO:0007669"/>
    <property type="project" value="UniProtKB-KW"/>
</dbReference>
<keyword evidence="15" id="KW-0206">Cytoskeleton</keyword>
<evidence type="ECO:0000256" key="1">
    <source>
        <dbReference type="ARBA" id="ARBA00004123"/>
    </source>
</evidence>
<evidence type="ECO:0000256" key="19">
    <source>
        <dbReference type="ARBA" id="ARBA00047698"/>
    </source>
</evidence>
<gene>
    <name evidence="22" type="ORF">I79_015400</name>
</gene>
<dbReference type="Proteomes" id="UP000001075">
    <property type="component" value="Unassembled WGS sequence"/>
</dbReference>
<evidence type="ECO:0000256" key="8">
    <source>
        <dbReference type="ARBA" id="ARBA00022679"/>
    </source>
</evidence>
<evidence type="ECO:0000256" key="10">
    <source>
        <dbReference type="ARBA" id="ARBA00022799"/>
    </source>
</evidence>
<evidence type="ECO:0000256" key="4">
    <source>
        <dbReference type="ARBA" id="ARBA00004869"/>
    </source>
</evidence>